<sequence>MMLLQRPPAWLTCPVHLATPVRYLTPSIVRTLATVHIETKVIQMAAFVLAAVRVLRESVDGN</sequence>
<name>A0A1X2A371_9MYCO</name>
<dbReference type="AlphaFoldDB" id="A0A1X2A371"/>
<keyword evidence="2" id="KW-1185">Reference proteome</keyword>
<evidence type="ECO:0000313" key="1">
    <source>
        <dbReference type="EMBL" id="ORW35657.1"/>
    </source>
</evidence>
<organism evidence="1 2">
    <name type="scientific">Mycobacterium nebraskense</name>
    <dbReference type="NCBI Taxonomy" id="244292"/>
    <lineage>
        <taxon>Bacteria</taxon>
        <taxon>Bacillati</taxon>
        <taxon>Actinomycetota</taxon>
        <taxon>Actinomycetes</taxon>
        <taxon>Mycobacteriales</taxon>
        <taxon>Mycobacteriaceae</taxon>
        <taxon>Mycobacterium</taxon>
    </lineage>
</organism>
<dbReference type="Proteomes" id="UP000193781">
    <property type="component" value="Unassembled WGS sequence"/>
</dbReference>
<comment type="caution">
    <text evidence="1">The sequence shown here is derived from an EMBL/GenBank/DDBJ whole genome shotgun (WGS) entry which is preliminary data.</text>
</comment>
<proteinExistence type="predicted"/>
<evidence type="ECO:0000313" key="2">
    <source>
        <dbReference type="Proteomes" id="UP000193781"/>
    </source>
</evidence>
<accession>A0A1X2A371</accession>
<protein>
    <recommendedName>
        <fullName evidence="3">Transposase</fullName>
    </recommendedName>
</protein>
<dbReference type="EMBL" id="LQPH01000004">
    <property type="protein sequence ID" value="ORW35657.1"/>
    <property type="molecule type" value="Genomic_DNA"/>
</dbReference>
<gene>
    <name evidence="1" type="ORF">AWC17_21660</name>
</gene>
<dbReference type="STRING" id="244292.ABW17_02880"/>
<reference evidence="1 2" key="1">
    <citation type="submission" date="2016-01" db="EMBL/GenBank/DDBJ databases">
        <title>The new phylogeny of the genus Mycobacterium.</title>
        <authorList>
            <person name="Tarcisio F."/>
            <person name="Conor M."/>
            <person name="Antonella G."/>
            <person name="Elisabetta G."/>
            <person name="Giulia F.S."/>
            <person name="Sara T."/>
            <person name="Anna F."/>
            <person name="Clotilde B."/>
            <person name="Roberto B."/>
            <person name="Veronica D.S."/>
            <person name="Fabio R."/>
            <person name="Monica P."/>
            <person name="Olivier J."/>
            <person name="Enrico T."/>
            <person name="Nicola S."/>
        </authorList>
    </citation>
    <scope>NUCLEOTIDE SEQUENCE [LARGE SCALE GENOMIC DNA]</scope>
    <source>
        <strain evidence="1 2">DSM 44803</strain>
    </source>
</reference>
<evidence type="ECO:0008006" key="3">
    <source>
        <dbReference type="Google" id="ProtNLM"/>
    </source>
</evidence>